<evidence type="ECO:0000256" key="10">
    <source>
        <dbReference type="SAM" id="MobiDB-lite"/>
    </source>
</evidence>
<gene>
    <name evidence="12" type="ORF">BV898_07540</name>
</gene>
<dbReference type="Gene3D" id="1.20.5.110">
    <property type="match status" value="1"/>
</dbReference>
<evidence type="ECO:0000256" key="2">
    <source>
        <dbReference type="ARBA" id="ARBA00004496"/>
    </source>
</evidence>
<evidence type="ECO:0000256" key="4">
    <source>
        <dbReference type="ARBA" id="ARBA00022475"/>
    </source>
</evidence>
<dbReference type="EMBL" id="MTYJ01000050">
    <property type="protein sequence ID" value="OQV18337.1"/>
    <property type="molecule type" value="Genomic_DNA"/>
</dbReference>
<evidence type="ECO:0000313" key="12">
    <source>
        <dbReference type="EMBL" id="OQV18337.1"/>
    </source>
</evidence>
<evidence type="ECO:0000256" key="6">
    <source>
        <dbReference type="ARBA" id="ARBA00022490"/>
    </source>
</evidence>
<dbReference type="PRINTS" id="PR00962">
    <property type="entry name" value="LETHAL2GIANT"/>
</dbReference>
<feature type="compositionally biased region" description="Polar residues" evidence="10">
    <location>
        <begin position="739"/>
        <end position="756"/>
    </location>
</feature>
<sequence>MKKLTFRSMLDNLRSSVAGVADAVTGANKFDVDPDENVKAQDFAFSEVSRSGFPHDPTCLAFEPVQRILAIGTRQGSIRLIGRPGVDFHLRPPSSSVNGISTEQAASDREALFGGGGGTSSAASSTANAVLQILFLINEGTFVSVTGNSRLHLWSYKTKKPEIVQTLEFQKEALTVCYLPYGSKWMYVGTEKGNVHVVQVETFSLSGYVINWNKAMELSSRNHPGKVIHLSVCPLDSAKLLIGFDSGLITLWDLKTKTADQRFQATDNLSYVSWHFDGKQFVSSHSDASLAVWNVRVPGKPTSVSTPHVRRSKDDPIIPILQVEWKKHKSGNEPLLLFSGGVSFDQKATPGKISKTQTMTIIQGKSTTVLEMEHPIVEFLCIPAQPWNPDGCDYEAVIVLLENDLVAIDLVSPGYPLYENPYPMDLHEPPVINCQYVADCPSDIIPTLYTAGAKHKKTNFTDKEWPIDGGQWGTAATGYSDFLLTSHTEGTIRFWDVSSATLQHLDRIKIAKIFERPKKQVAPAPDLPTGGAKPEVPLAPVKISSSVLDGPFDIQCVTLDPECRYLAVACVGGLVILYLWNKQETSSEISVLDIPIRGNSSDPLVDGPSGRTPPNSAGPHRNSLDKMENGACNTRRARVKAGLHKRAAGYQPFLVCNTDVRSPAAEEDCTSKSAPSLITSLALSPKYGLVAIGTELGLIVVDFIQKHCVINIATPDLYGSDDPYNRGARSPKSEKPPSNAANTQNNLEAVGGQTNNSASPAAPASPRHHGSSAGGTTTSSAEKNELSRSRSSSSSSLDLIASEAILCLKFADTYGKRADSAVSACLWIGTELGSVLVFSFIIPLSSSVDPSSQSQQTTQRLSQPVIGTPTGTLFRYNNSGGVLAIDFLDARGTVLSESSIVVPISSSSAREDSPARAPRLSDATALGASAIPPLVNLLADPRHILVVCMERQIRTFILPSQGLYQKYKLHQDPSLSVNAGLAFLKASIQTSKENACIYCYLSTGRVVIYSLPSLRPLLEVGISGPNDLRVAKTVSFGRHGGAVYLVSKSELQKVTFSAETTANFSQMNGELYTVGREVIDTAHRHSVSAPAVGFLKGLMGASTGPTLTPAQQLDKDREELFGEAAGKASKSTARHVPGSNSAMENAKMSSSMANSEIGRAKMLAIERGEKLSEIEETTERMRMQAEAFSSNASQLANKYKDKKWYKL</sequence>
<dbReference type="GO" id="GO:0045159">
    <property type="term" value="F:myosin II binding"/>
    <property type="evidence" value="ECO:0007669"/>
    <property type="project" value="TreeGrafter"/>
</dbReference>
<dbReference type="Pfam" id="PF00957">
    <property type="entry name" value="Synaptobrevin"/>
    <property type="match status" value="1"/>
</dbReference>
<dbReference type="PANTHER" id="PTHR10241">
    <property type="entry name" value="LETHAL 2 GIANT LARVAE PROTEIN"/>
    <property type="match status" value="1"/>
</dbReference>
<keyword evidence="7" id="KW-0853">WD repeat</keyword>
<dbReference type="InterPro" id="IPR001680">
    <property type="entry name" value="WD40_rpt"/>
</dbReference>
<dbReference type="Proteomes" id="UP000192578">
    <property type="component" value="Unassembled WGS sequence"/>
</dbReference>
<feature type="domain" description="V-SNARE coiled-coil homology" evidence="11">
    <location>
        <begin position="1142"/>
        <end position="1206"/>
    </location>
</feature>
<evidence type="ECO:0000256" key="3">
    <source>
        <dbReference type="ARBA" id="ARBA00008070"/>
    </source>
</evidence>
<evidence type="ECO:0000256" key="7">
    <source>
        <dbReference type="ARBA" id="ARBA00022574"/>
    </source>
</evidence>
<dbReference type="GO" id="GO:0006887">
    <property type="term" value="P:exocytosis"/>
    <property type="evidence" value="ECO:0007669"/>
    <property type="project" value="UniProtKB-KW"/>
</dbReference>
<dbReference type="AlphaFoldDB" id="A0A1W0WT25"/>
<dbReference type="PROSITE" id="PS50892">
    <property type="entry name" value="V_SNARE"/>
    <property type="match status" value="1"/>
</dbReference>
<dbReference type="Gene3D" id="2.130.10.10">
    <property type="entry name" value="YVTN repeat-like/Quinoprotein amine dehydrogenase"/>
    <property type="match status" value="2"/>
</dbReference>
<dbReference type="PANTHER" id="PTHR10241:SF25">
    <property type="entry name" value="TOMOSYN, ISOFORM C"/>
    <property type="match status" value="1"/>
</dbReference>
<evidence type="ECO:0000256" key="9">
    <source>
        <dbReference type="PROSITE-ProRule" id="PRU00290"/>
    </source>
</evidence>
<dbReference type="Pfam" id="PF08366">
    <property type="entry name" value="LLGL"/>
    <property type="match status" value="1"/>
</dbReference>
<dbReference type="CDD" id="cd15873">
    <property type="entry name" value="R-SNARE_STXBP5_6"/>
    <property type="match status" value="1"/>
</dbReference>
<keyword evidence="9" id="KW-0175">Coiled coil</keyword>
<keyword evidence="5" id="KW-0268">Exocytosis</keyword>
<dbReference type="SMART" id="SM00320">
    <property type="entry name" value="WD40"/>
    <property type="match status" value="7"/>
</dbReference>
<evidence type="ECO:0000259" key="11">
    <source>
        <dbReference type="PROSITE" id="PS50892"/>
    </source>
</evidence>
<keyword evidence="13" id="KW-1185">Reference proteome</keyword>
<feature type="region of interest" description="Disordered" evidence="10">
    <location>
        <begin position="601"/>
        <end position="627"/>
    </location>
</feature>
<dbReference type="GO" id="GO:0031201">
    <property type="term" value="C:SNARE complex"/>
    <property type="evidence" value="ECO:0007669"/>
    <property type="project" value="TreeGrafter"/>
</dbReference>
<dbReference type="InterPro" id="IPR000664">
    <property type="entry name" value="Lethal2_giant"/>
</dbReference>
<name>A0A1W0WT25_HYPEX</name>
<feature type="region of interest" description="Disordered" evidence="10">
    <location>
        <begin position="1125"/>
        <end position="1153"/>
    </location>
</feature>
<dbReference type="InterPro" id="IPR015943">
    <property type="entry name" value="WD40/YVTN_repeat-like_dom_sf"/>
</dbReference>
<dbReference type="GO" id="GO:0019905">
    <property type="term" value="F:syntaxin binding"/>
    <property type="evidence" value="ECO:0007669"/>
    <property type="project" value="TreeGrafter"/>
</dbReference>
<keyword evidence="6" id="KW-0963">Cytoplasm</keyword>
<protein>
    <submittedName>
        <fullName evidence="12">Syntaxin-binding protein 5</fullName>
    </submittedName>
</protein>
<dbReference type="InterPro" id="IPR042855">
    <property type="entry name" value="V_SNARE_CC"/>
</dbReference>
<evidence type="ECO:0000256" key="1">
    <source>
        <dbReference type="ARBA" id="ARBA00004202"/>
    </source>
</evidence>
<comment type="caution">
    <text evidence="12">The sequence shown here is derived from an EMBL/GenBank/DDBJ whole genome shotgun (WGS) entry which is preliminary data.</text>
</comment>
<dbReference type="GO" id="GO:0005096">
    <property type="term" value="F:GTPase activator activity"/>
    <property type="evidence" value="ECO:0007669"/>
    <property type="project" value="TreeGrafter"/>
</dbReference>
<evidence type="ECO:0000256" key="8">
    <source>
        <dbReference type="ARBA" id="ARBA00022737"/>
    </source>
</evidence>
<feature type="region of interest" description="Disordered" evidence="10">
    <location>
        <begin position="720"/>
        <end position="792"/>
    </location>
</feature>
<keyword evidence="4" id="KW-0472">Membrane</keyword>
<dbReference type="SUPFAM" id="SSF58038">
    <property type="entry name" value="SNARE fusion complex"/>
    <property type="match status" value="1"/>
</dbReference>
<dbReference type="GO" id="GO:0005886">
    <property type="term" value="C:plasma membrane"/>
    <property type="evidence" value="ECO:0007669"/>
    <property type="project" value="UniProtKB-SubCell"/>
</dbReference>
<keyword evidence="4" id="KW-1003">Cell membrane</keyword>
<dbReference type="SUPFAM" id="SSF50978">
    <property type="entry name" value="WD40 repeat-like"/>
    <property type="match status" value="2"/>
</dbReference>
<dbReference type="GO" id="GO:0006893">
    <property type="term" value="P:Golgi to plasma membrane transport"/>
    <property type="evidence" value="ECO:0007669"/>
    <property type="project" value="TreeGrafter"/>
</dbReference>
<dbReference type="InterPro" id="IPR013577">
    <property type="entry name" value="LLGL2"/>
</dbReference>
<comment type="subcellular location">
    <subcellularLocation>
        <location evidence="1">Cell membrane</location>
        <topology evidence="1">Peripheral membrane protein</topology>
    </subcellularLocation>
    <subcellularLocation>
        <location evidence="2">Cytoplasm</location>
    </subcellularLocation>
</comment>
<reference evidence="13" key="1">
    <citation type="submission" date="2017-01" db="EMBL/GenBank/DDBJ databases">
        <title>Comparative genomics of anhydrobiosis in the tardigrade Hypsibius dujardini.</title>
        <authorList>
            <person name="Yoshida Y."/>
            <person name="Koutsovoulos G."/>
            <person name="Laetsch D."/>
            <person name="Stevens L."/>
            <person name="Kumar S."/>
            <person name="Horikawa D."/>
            <person name="Ishino K."/>
            <person name="Komine S."/>
            <person name="Tomita M."/>
            <person name="Blaxter M."/>
            <person name="Arakawa K."/>
        </authorList>
    </citation>
    <scope>NUCLEOTIDE SEQUENCE [LARGE SCALE GENOMIC DNA]</scope>
    <source>
        <strain evidence="13">Z151</strain>
    </source>
</reference>
<feature type="compositionally biased region" description="Polar residues" evidence="10">
    <location>
        <begin position="1138"/>
        <end position="1153"/>
    </location>
</feature>
<organism evidence="12 13">
    <name type="scientific">Hypsibius exemplaris</name>
    <name type="common">Freshwater tardigrade</name>
    <dbReference type="NCBI Taxonomy" id="2072580"/>
    <lineage>
        <taxon>Eukaryota</taxon>
        <taxon>Metazoa</taxon>
        <taxon>Ecdysozoa</taxon>
        <taxon>Tardigrada</taxon>
        <taxon>Eutardigrada</taxon>
        <taxon>Parachela</taxon>
        <taxon>Hypsibioidea</taxon>
        <taxon>Hypsibiidae</taxon>
        <taxon>Hypsibius</taxon>
    </lineage>
</organism>
<accession>A0A1W0WT25</accession>
<proteinExistence type="inferred from homology"/>
<comment type="similarity">
    <text evidence="3">Belongs to the WD repeat L(2)GL family.</text>
</comment>
<keyword evidence="8" id="KW-0677">Repeat</keyword>
<evidence type="ECO:0000256" key="5">
    <source>
        <dbReference type="ARBA" id="ARBA00022483"/>
    </source>
</evidence>
<evidence type="ECO:0000313" key="13">
    <source>
        <dbReference type="Proteomes" id="UP000192578"/>
    </source>
</evidence>
<dbReference type="InterPro" id="IPR036322">
    <property type="entry name" value="WD40_repeat_dom_sf"/>
</dbReference>
<dbReference type="OrthoDB" id="19944at2759"/>